<evidence type="ECO:0000313" key="3">
    <source>
        <dbReference type="Proteomes" id="UP001596072"/>
    </source>
</evidence>
<dbReference type="PIRSF" id="PIRSF001227">
    <property type="entry name" value="Pen_acylase"/>
    <property type="match status" value="1"/>
</dbReference>
<dbReference type="GO" id="GO:0016787">
    <property type="term" value="F:hydrolase activity"/>
    <property type="evidence" value="ECO:0007669"/>
    <property type="project" value="UniProtKB-KW"/>
</dbReference>
<dbReference type="InterPro" id="IPR023343">
    <property type="entry name" value="Penicillin_amidase_dom1"/>
</dbReference>
<organism evidence="2 3">
    <name type="scientific">Nocardioides vastitatis</name>
    <dbReference type="NCBI Taxonomy" id="2568655"/>
    <lineage>
        <taxon>Bacteria</taxon>
        <taxon>Bacillati</taxon>
        <taxon>Actinomycetota</taxon>
        <taxon>Actinomycetes</taxon>
        <taxon>Propionibacteriales</taxon>
        <taxon>Nocardioidaceae</taxon>
        <taxon>Nocardioides</taxon>
    </lineage>
</organism>
<dbReference type="Proteomes" id="UP001596072">
    <property type="component" value="Unassembled WGS sequence"/>
</dbReference>
<dbReference type="RefSeq" id="WP_136432503.1">
    <property type="nucleotide sequence ID" value="NZ_JBHSNS010000001.1"/>
</dbReference>
<accession>A0ABW0ZA30</accession>
<sequence length="629" mass="67701">MARIYKDAYGVPHVRASSVLDLARAQGEVTARDRTWQMEWLRLRGLGETASVVADAGEAWDDLARRMRVARTAQRALASCSPETRAFLTAYADGVNAGLDSVDAEQVPELRTLGIPAGAWQPWTPLATFLAQHVLFGTIGTRLWERLARSVLGDDARHLRHEGPLTSGSNAWAVGGARTASGMPLIGGDPHRNLEQPGVYQQVRLACEDPDDSFDVVGFSFVGVPGVQHFAHAGEVAWAITNAAADYQDVVDVRPGDALSDDLLRLSDTLAVRTTSWVLGDLGFDALLPLLRARSVHDVDRAFDAWVEPVNNLLIADRSGAVRYRIAGKVPVRDASGGWQGWLADPHRVDAGPDEELVTANERRGPESERIGSSFAPPYRAERIRELLAGRSGLTTADFSEIHNDTLLKSASVLTELVPGAFDEFDGFMAADSAAAARFAAWRSALVRRLVDEPVFAGLVDPSPEHDHGPLFTAVLGLEYRLGLALATLASEALAGRPPYGIDLFAHAKAALADVEAGEIPATWGDTHVAQPVHALVDFDAGIPSLPVSGDQDTVRTMGSYPAISDAATRGSVARYVWDLADRQAGGWVVPTGASGLPGAHYVDQLEPWVEGRLLPIVTDWELLTEESR</sequence>
<dbReference type="PANTHER" id="PTHR34218:SF4">
    <property type="entry name" value="ACYL-HOMOSERINE LACTONE ACYLASE QUIP"/>
    <property type="match status" value="1"/>
</dbReference>
<dbReference type="Gene3D" id="1.10.439.10">
    <property type="entry name" value="Penicillin Amidohydrolase, domain 1"/>
    <property type="match status" value="1"/>
</dbReference>
<proteinExistence type="inferred from homology"/>
<comment type="similarity">
    <text evidence="1">Belongs to the peptidase S45 family.</text>
</comment>
<dbReference type="InterPro" id="IPR014395">
    <property type="entry name" value="Pen/GL7ACA/AHL_acylase"/>
</dbReference>
<dbReference type="PANTHER" id="PTHR34218">
    <property type="entry name" value="PEPTIDASE S45 PENICILLIN AMIDASE"/>
    <property type="match status" value="1"/>
</dbReference>
<dbReference type="SUPFAM" id="SSF56235">
    <property type="entry name" value="N-terminal nucleophile aminohydrolases (Ntn hydrolases)"/>
    <property type="match status" value="1"/>
</dbReference>
<dbReference type="InterPro" id="IPR002692">
    <property type="entry name" value="S45"/>
</dbReference>
<gene>
    <name evidence="2" type="ORF">ACFPQB_02945</name>
</gene>
<name>A0ABW0ZA30_9ACTN</name>
<dbReference type="EC" id="3.5.1.-" evidence="2"/>
<evidence type="ECO:0000256" key="1">
    <source>
        <dbReference type="ARBA" id="ARBA00006586"/>
    </source>
</evidence>
<evidence type="ECO:0000313" key="2">
    <source>
        <dbReference type="EMBL" id="MFC5727859.1"/>
    </source>
</evidence>
<comment type="caution">
    <text evidence="2">The sequence shown here is derived from an EMBL/GenBank/DDBJ whole genome shotgun (WGS) entry which is preliminary data.</text>
</comment>
<dbReference type="EMBL" id="JBHSNS010000001">
    <property type="protein sequence ID" value="MFC5727859.1"/>
    <property type="molecule type" value="Genomic_DNA"/>
</dbReference>
<dbReference type="Pfam" id="PF01804">
    <property type="entry name" value="Penicil_amidase"/>
    <property type="match status" value="2"/>
</dbReference>
<keyword evidence="2" id="KW-0378">Hydrolase</keyword>
<reference evidence="3" key="1">
    <citation type="journal article" date="2019" name="Int. J. Syst. Evol. Microbiol.">
        <title>The Global Catalogue of Microorganisms (GCM) 10K type strain sequencing project: providing services to taxonomists for standard genome sequencing and annotation.</title>
        <authorList>
            <consortium name="The Broad Institute Genomics Platform"/>
            <consortium name="The Broad Institute Genome Sequencing Center for Infectious Disease"/>
            <person name="Wu L."/>
            <person name="Ma J."/>
        </authorList>
    </citation>
    <scope>NUCLEOTIDE SEQUENCE [LARGE SCALE GENOMIC DNA]</scope>
    <source>
        <strain evidence="3">YIM 94188</strain>
    </source>
</reference>
<dbReference type="InterPro" id="IPR029055">
    <property type="entry name" value="Ntn_hydrolases_N"/>
</dbReference>
<dbReference type="Gene3D" id="3.60.20.10">
    <property type="entry name" value="Glutamine Phosphoribosylpyrophosphate, subunit 1, domain 1"/>
    <property type="match status" value="2"/>
</dbReference>
<keyword evidence="3" id="KW-1185">Reference proteome</keyword>
<protein>
    <submittedName>
        <fullName evidence="2">Penicillin acylase family protein</fullName>
        <ecNumber evidence="2">3.5.1.-</ecNumber>
    </submittedName>
</protein>